<dbReference type="SUPFAM" id="SSF46689">
    <property type="entry name" value="Homeodomain-like"/>
    <property type="match status" value="2"/>
</dbReference>
<dbReference type="InterPro" id="IPR009057">
    <property type="entry name" value="Homeodomain-like_sf"/>
</dbReference>
<evidence type="ECO:0000313" key="5">
    <source>
        <dbReference type="EMBL" id="MDA3731908.1"/>
    </source>
</evidence>
<dbReference type="PANTHER" id="PTHR43280:SF2">
    <property type="entry name" value="HTH-TYPE TRANSCRIPTIONAL REGULATOR EXSA"/>
    <property type="match status" value="1"/>
</dbReference>
<dbReference type="GO" id="GO:0043565">
    <property type="term" value="F:sequence-specific DNA binding"/>
    <property type="evidence" value="ECO:0007669"/>
    <property type="project" value="InterPro"/>
</dbReference>
<reference evidence="5" key="1">
    <citation type="journal article" date="2023" name="Int. J. Syst. Evol. Microbiol.">
        <title>&lt;i&gt;Holtiella tumoricola&lt;/i&gt; gen. nov. sp. nov., isolated from a human clinical sample.</title>
        <authorList>
            <person name="Allen-Vercoe E."/>
            <person name="Daigneault M.C."/>
            <person name="Vancuren S.J."/>
            <person name="Cochrane K."/>
            <person name="O'Neal L.L."/>
            <person name="Sankaranarayanan K."/>
            <person name="Lawson P.A."/>
        </authorList>
    </citation>
    <scope>NUCLEOTIDE SEQUENCE</scope>
    <source>
        <strain evidence="5">CC70A</strain>
    </source>
</reference>
<name>A0AA42DNM4_9FIRM</name>
<dbReference type="PROSITE" id="PS01124">
    <property type="entry name" value="HTH_ARAC_FAMILY_2"/>
    <property type="match status" value="1"/>
</dbReference>
<dbReference type="SUPFAM" id="SSF51215">
    <property type="entry name" value="Regulatory protein AraC"/>
    <property type="match status" value="1"/>
</dbReference>
<evidence type="ECO:0000259" key="4">
    <source>
        <dbReference type="PROSITE" id="PS01124"/>
    </source>
</evidence>
<dbReference type="GO" id="GO:0003700">
    <property type="term" value="F:DNA-binding transcription factor activity"/>
    <property type="evidence" value="ECO:0007669"/>
    <property type="project" value="InterPro"/>
</dbReference>
<keyword evidence="6" id="KW-1185">Reference proteome</keyword>
<accession>A0AA42DNM4</accession>
<comment type="caution">
    <text evidence="5">The sequence shown here is derived from an EMBL/GenBank/DDBJ whole genome shotgun (WGS) entry which is preliminary data.</text>
</comment>
<dbReference type="AlphaFoldDB" id="A0AA42DNM4"/>
<dbReference type="Pfam" id="PF12833">
    <property type="entry name" value="HTH_18"/>
    <property type="match status" value="1"/>
</dbReference>
<dbReference type="EMBL" id="JAQIFT010000043">
    <property type="protein sequence ID" value="MDA3731908.1"/>
    <property type="molecule type" value="Genomic_DNA"/>
</dbReference>
<dbReference type="Proteomes" id="UP001169242">
    <property type="component" value="Unassembled WGS sequence"/>
</dbReference>
<dbReference type="InterPro" id="IPR018060">
    <property type="entry name" value="HTH_AraC"/>
</dbReference>
<dbReference type="InterPro" id="IPR037923">
    <property type="entry name" value="HTH-like"/>
</dbReference>
<gene>
    <name evidence="5" type="ORF">PBV87_10500</name>
</gene>
<evidence type="ECO:0000313" key="6">
    <source>
        <dbReference type="Proteomes" id="UP001169242"/>
    </source>
</evidence>
<dbReference type="PANTHER" id="PTHR43280">
    <property type="entry name" value="ARAC-FAMILY TRANSCRIPTIONAL REGULATOR"/>
    <property type="match status" value="1"/>
</dbReference>
<evidence type="ECO:0000256" key="1">
    <source>
        <dbReference type="ARBA" id="ARBA00023015"/>
    </source>
</evidence>
<dbReference type="SMART" id="SM00342">
    <property type="entry name" value="HTH_ARAC"/>
    <property type="match status" value="1"/>
</dbReference>
<keyword evidence="2" id="KW-0238">DNA-binding</keyword>
<proteinExistence type="predicted"/>
<protein>
    <submittedName>
        <fullName evidence="5">AraC family transcriptional regulator</fullName>
    </submittedName>
</protein>
<keyword evidence="3" id="KW-0804">Transcription</keyword>
<dbReference type="Gene3D" id="2.60.120.10">
    <property type="entry name" value="Jelly Rolls"/>
    <property type="match status" value="1"/>
</dbReference>
<feature type="domain" description="HTH araC/xylS-type" evidence="4">
    <location>
        <begin position="189"/>
        <end position="287"/>
    </location>
</feature>
<dbReference type="InterPro" id="IPR020449">
    <property type="entry name" value="Tscrpt_reg_AraC-type_HTH"/>
</dbReference>
<dbReference type="Gene3D" id="1.10.10.60">
    <property type="entry name" value="Homeodomain-like"/>
    <property type="match status" value="2"/>
</dbReference>
<organism evidence="5 6">
    <name type="scientific">Holtiella tumoricola</name>
    <dbReference type="NCBI Taxonomy" id="3018743"/>
    <lineage>
        <taxon>Bacteria</taxon>
        <taxon>Bacillati</taxon>
        <taxon>Bacillota</taxon>
        <taxon>Clostridia</taxon>
        <taxon>Lachnospirales</taxon>
        <taxon>Cellulosilyticaceae</taxon>
        <taxon>Holtiella</taxon>
    </lineage>
</organism>
<keyword evidence="1" id="KW-0805">Transcription regulation</keyword>
<dbReference type="Pfam" id="PF02311">
    <property type="entry name" value="AraC_binding"/>
    <property type="match status" value="1"/>
</dbReference>
<dbReference type="InterPro" id="IPR003313">
    <property type="entry name" value="AraC-bd"/>
</dbReference>
<evidence type="ECO:0000256" key="2">
    <source>
        <dbReference type="ARBA" id="ARBA00023125"/>
    </source>
</evidence>
<sequence length="290" mass="34411">MNSYINAIRFNFLYIDIYSFGRTWVYPEDYLPYCIVRYILSGSAIFFVDGKEFKVTVGDIVYLPVGCRLSCHALNEDFQFYSMRFATSVNYNNGDLLTDYFYVPTIIKDQGELGRQYFDHIYQWVKSESETKMFRVRGYLDLLIGYMIEQGKKDASQKMSAPFFEQDFTLERIKTRIQQSDVQLDSRIQVVIDYIILHPSEQYTILEMSRMAELSESRFRTLFKKQVGKKPLEYLNEIRMMTAARKLLISGDNISDIAYEIGFEDPNYFSRIFKKYFCMTPKQYRDNAKY</sequence>
<dbReference type="RefSeq" id="WP_271012219.1">
    <property type="nucleotide sequence ID" value="NZ_JAQIFT010000043.1"/>
</dbReference>
<dbReference type="InterPro" id="IPR014710">
    <property type="entry name" value="RmlC-like_jellyroll"/>
</dbReference>
<evidence type="ECO:0000256" key="3">
    <source>
        <dbReference type="ARBA" id="ARBA00023163"/>
    </source>
</evidence>
<dbReference type="PRINTS" id="PR00032">
    <property type="entry name" value="HTHARAC"/>
</dbReference>